<evidence type="ECO:0008006" key="3">
    <source>
        <dbReference type="Google" id="ProtNLM"/>
    </source>
</evidence>
<gene>
    <name evidence="1" type="ORF">HMPREF9248_0336</name>
</gene>
<protein>
    <recommendedName>
        <fullName evidence="3">Secreted protein</fullName>
    </recommendedName>
</protein>
<dbReference type="Proteomes" id="UP000004431">
    <property type="component" value="Unassembled WGS sequence"/>
</dbReference>
<organism evidence="1 2">
    <name type="scientific">Fannyhessea vaginae PB189-T1-4</name>
    <dbReference type="NCBI Taxonomy" id="866774"/>
    <lineage>
        <taxon>Bacteria</taxon>
        <taxon>Bacillati</taxon>
        <taxon>Actinomycetota</taxon>
        <taxon>Coriobacteriia</taxon>
        <taxon>Coriobacteriales</taxon>
        <taxon>Atopobiaceae</taxon>
        <taxon>Fannyhessea</taxon>
    </lineage>
</organism>
<accession>A0ABP2IYC8</accession>
<sequence length="85" mass="9373">MLRGLKRAGIPIGMHHGWCVLPIIAAMMHATSAAVCVQASYHACTTRGAISTVYAVKLFRNCNKVALFVQFDDIKIAYCYNLTVR</sequence>
<comment type="caution">
    <text evidence="1">The sequence shown here is derived from an EMBL/GenBank/DDBJ whole genome shotgun (WGS) entry which is preliminary data.</text>
</comment>
<keyword evidence="2" id="KW-1185">Reference proteome</keyword>
<evidence type="ECO:0000313" key="2">
    <source>
        <dbReference type="Proteomes" id="UP000004431"/>
    </source>
</evidence>
<name>A0ABP2IYC8_9ACTN</name>
<proteinExistence type="predicted"/>
<reference evidence="1 2" key="1">
    <citation type="submission" date="2010-08" db="EMBL/GenBank/DDBJ databases">
        <authorList>
            <person name="Durkin A.S."/>
            <person name="Madupu R."/>
            <person name="Torralba M."/>
            <person name="Gillis M."/>
            <person name="Methe B."/>
            <person name="Sutton G."/>
            <person name="Nelson K.E."/>
        </authorList>
    </citation>
    <scope>NUCLEOTIDE SEQUENCE [LARGE SCALE GENOMIC DNA]</scope>
    <source>
        <strain evidence="1 2">PB189-T1-4</strain>
    </source>
</reference>
<evidence type="ECO:0000313" key="1">
    <source>
        <dbReference type="EMBL" id="EFL44054.1"/>
    </source>
</evidence>
<dbReference type="EMBL" id="AEDQ01000020">
    <property type="protein sequence ID" value="EFL44054.1"/>
    <property type="molecule type" value="Genomic_DNA"/>
</dbReference>